<feature type="domain" description="Solute-binding protein family 3/N-terminal" evidence="2">
    <location>
        <begin position="39"/>
        <end position="264"/>
    </location>
</feature>
<sequence>MSTTIRHTFSRAQRRSGQFFLGLLAALILFACPAKAAEVLRIGYTEFPPFHWHNDEGNVCGFFHEIIQEAAKRMNLEVEWTQCPWGRCQENVRLGELDGLLTVPTTERLEYTVTNKTPFYVKHRHLFTYAGHPRLDAIRSVKTIDDIAQKGLSVITYVGNGAFNREISSYDIKVYTTTTIPRIWKMLAIKRGDIVIEWPTGAWENIRRLGLEGKIIETESVLESLPFHLLIRKGHPLAKRTGEFEATFRQMKQDGTMDRILKGHHTE</sequence>
<evidence type="ECO:0000313" key="4">
    <source>
        <dbReference type="Proteomes" id="UP000438699"/>
    </source>
</evidence>
<dbReference type="OrthoDB" id="5455795at2"/>
<name>A0A6N6N0G3_9BACT</name>
<evidence type="ECO:0000313" key="3">
    <source>
        <dbReference type="EMBL" id="KAB1438822.1"/>
    </source>
</evidence>
<dbReference type="InterPro" id="IPR001638">
    <property type="entry name" value="Solute-binding_3/MltF_N"/>
</dbReference>
<dbReference type="Proteomes" id="UP000438699">
    <property type="component" value="Unassembled WGS sequence"/>
</dbReference>
<reference evidence="3 4" key="1">
    <citation type="journal article" date="2017" name="Int. J. Syst. Evol. Microbiol.">
        <title>Desulfovibrio senegalensis sp. nov., a mesophilic sulfate reducer isolated from marine sediment.</title>
        <authorList>
            <person name="Thioye A."/>
            <person name="Gam Z.B.A."/>
            <person name="Mbengue M."/>
            <person name="Cayol J.L."/>
            <person name="Joseph-Bartoli M."/>
            <person name="Toure-Kane C."/>
            <person name="Labat M."/>
        </authorList>
    </citation>
    <scope>NUCLEOTIDE SEQUENCE [LARGE SCALE GENOMIC DNA]</scope>
    <source>
        <strain evidence="3 4">DSM 101509</strain>
    </source>
</reference>
<evidence type="ECO:0000256" key="1">
    <source>
        <dbReference type="ARBA" id="ARBA00022729"/>
    </source>
</evidence>
<dbReference type="PANTHER" id="PTHR35936:SF6">
    <property type="entry name" value="AMINO ACID ABC TRANSPORTER SUBSTRATE-BINDING PAAT FAMILY PROTEIN"/>
    <property type="match status" value="1"/>
</dbReference>
<dbReference type="SUPFAM" id="SSF53850">
    <property type="entry name" value="Periplasmic binding protein-like II"/>
    <property type="match status" value="1"/>
</dbReference>
<dbReference type="Pfam" id="PF00497">
    <property type="entry name" value="SBP_bac_3"/>
    <property type="match status" value="1"/>
</dbReference>
<dbReference type="RefSeq" id="WP_151152056.1">
    <property type="nucleotide sequence ID" value="NZ_WAIE01000010.1"/>
</dbReference>
<keyword evidence="1" id="KW-0732">Signal</keyword>
<organism evidence="3 4">
    <name type="scientific">Pseudodesulfovibrio senegalensis</name>
    <dbReference type="NCBI Taxonomy" id="1721087"/>
    <lineage>
        <taxon>Bacteria</taxon>
        <taxon>Pseudomonadati</taxon>
        <taxon>Thermodesulfobacteriota</taxon>
        <taxon>Desulfovibrionia</taxon>
        <taxon>Desulfovibrionales</taxon>
        <taxon>Desulfovibrionaceae</taxon>
    </lineage>
</organism>
<proteinExistence type="predicted"/>
<dbReference type="PANTHER" id="PTHR35936">
    <property type="entry name" value="MEMBRANE-BOUND LYTIC MUREIN TRANSGLYCOSYLASE F"/>
    <property type="match status" value="1"/>
</dbReference>
<dbReference type="PROSITE" id="PS51257">
    <property type="entry name" value="PROKAR_LIPOPROTEIN"/>
    <property type="match status" value="1"/>
</dbReference>
<dbReference type="SMART" id="SM00062">
    <property type="entry name" value="PBPb"/>
    <property type="match status" value="1"/>
</dbReference>
<dbReference type="AlphaFoldDB" id="A0A6N6N0G3"/>
<dbReference type="EMBL" id="WAIE01000010">
    <property type="protein sequence ID" value="KAB1438822.1"/>
    <property type="molecule type" value="Genomic_DNA"/>
</dbReference>
<keyword evidence="4" id="KW-1185">Reference proteome</keyword>
<dbReference type="Gene3D" id="3.40.190.10">
    <property type="entry name" value="Periplasmic binding protein-like II"/>
    <property type="match status" value="2"/>
</dbReference>
<gene>
    <name evidence="3" type="ORF">F8A88_15300</name>
</gene>
<evidence type="ECO:0000259" key="2">
    <source>
        <dbReference type="SMART" id="SM00062"/>
    </source>
</evidence>
<accession>A0A6N6N0G3</accession>
<comment type="caution">
    <text evidence="3">The sequence shown here is derived from an EMBL/GenBank/DDBJ whole genome shotgun (WGS) entry which is preliminary data.</text>
</comment>
<protein>
    <submittedName>
        <fullName evidence="3">Amino acid ABC transporter substrate-binding protein</fullName>
    </submittedName>
</protein>